<protein>
    <submittedName>
        <fullName evidence="4">Ran guanine nucleotide release factor</fullName>
    </submittedName>
</protein>
<keyword evidence="2" id="KW-0813">Transport</keyword>
<dbReference type="AlphaFoldDB" id="A0A210PXN7"/>
<dbReference type="InterPro" id="IPR016123">
    <property type="entry name" value="Mog1/PsbP_a/b/a-sand"/>
</dbReference>
<gene>
    <name evidence="4" type="ORF">KP79_PYT21404</name>
</gene>
<evidence type="ECO:0000256" key="2">
    <source>
        <dbReference type="ARBA" id="ARBA00022448"/>
    </source>
</evidence>
<dbReference type="SUPFAM" id="SSF55724">
    <property type="entry name" value="Mog1p/PsbP-like"/>
    <property type="match status" value="1"/>
</dbReference>
<name>A0A210PXN7_MIZYE</name>
<dbReference type="PANTHER" id="PTHR15837:SF0">
    <property type="entry name" value="RAN GUANINE NUCLEOTIDE RELEASE FACTOR"/>
    <property type="match status" value="1"/>
</dbReference>
<dbReference type="OrthoDB" id="10255285at2759"/>
<dbReference type="GO" id="GO:0031267">
    <property type="term" value="F:small GTPase binding"/>
    <property type="evidence" value="ECO:0007669"/>
    <property type="project" value="TreeGrafter"/>
</dbReference>
<dbReference type="Gene3D" id="3.40.1000.10">
    <property type="entry name" value="Mog1/PsbP, alpha/beta/alpha sandwich"/>
    <property type="match status" value="1"/>
</dbReference>
<dbReference type="GO" id="GO:0044325">
    <property type="term" value="F:transmembrane transporter binding"/>
    <property type="evidence" value="ECO:0007669"/>
    <property type="project" value="TreeGrafter"/>
</dbReference>
<dbReference type="InterPro" id="IPR007681">
    <property type="entry name" value="Mog1"/>
</dbReference>
<keyword evidence="3" id="KW-0653">Protein transport</keyword>
<dbReference type="GO" id="GO:0017080">
    <property type="term" value="F:sodium channel regulator activity"/>
    <property type="evidence" value="ECO:0007669"/>
    <property type="project" value="TreeGrafter"/>
</dbReference>
<sequence length="192" mass="21567">MSAMDQTQAEKDLFGGALSAIFPPDAQDMSKFREIPDHQEVFTHSVTDQSIIVEILEYVQEPDDIALKTHYDDLVRDNDVKEGDHVILEAAEMPSHKLAMSQCQSARYVLGQQKVSKFKEDSTNIINIHMGLFRIPEFTTDILVTFNDPVMINSMSSSNQAVPTNADRWTVEEFQQLLATLTINDTGLFGAE</sequence>
<reference evidence="4 5" key="1">
    <citation type="journal article" date="2017" name="Nat. Ecol. Evol.">
        <title>Scallop genome provides insights into evolution of bilaterian karyotype and development.</title>
        <authorList>
            <person name="Wang S."/>
            <person name="Zhang J."/>
            <person name="Jiao W."/>
            <person name="Li J."/>
            <person name="Xun X."/>
            <person name="Sun Y."/>
            <person name="Guo X."/>
            <person name="Huan P."/>
            <person name="Dong B."/>
            <person name="Zhang L."/>
            <person name="Hu X."/>
            <person name="Sun X."/>
            <person name="Wang J."/>
            <person name="Zhao C."/>
            <person name="Wang Y."/>
            <person name="Wang D."/>
            <person name="Huang X."/>
            <person name="Wang R."/>
            <person name="Lv J."/>
            <person name="Li Y."/>
            <person name="Zhang Z."/>
            <person name="Liu B."/>
            <person name="Lu W."/>
            <person name="Hui Y."/>
            <person name="Liang J."/>
            <person name="Zhou Z."/>
            <person name="Hou R."/>
            <person name="Li X."/>
            <person name="Liu Y."/>
            <person name="Li H."/>
            <person name="Ning X."/>
            <person name="Lin Y."/>
            <person name="Zhao L."/>
            <person name="Xing Q."/>
            <person name="Dou J."/>
            <person name="Li Y."/>
            <person name="Mao J."/>
            <person name="Guo H."/>
            <person name="Dou H."/>
            <person name="Li T."/>
            <person name="Mu C."/>
            <person name="Jiang W."/>
            <person name="Fu Q."/>
            <person name="Fu X."/>
            <person name="Miao Y."/>
            <person name="Liu J."/>
            <person name="Yu Q."/>
            <person name="Li R."/>
            <person name="Liao H."/>
            <person name="Li X."/>
            <person name="Kong Y."/>
            <person name="Jiang Z."/>
            <person name="Chourrout D."/>
            <person name="Li R."/>
            <person name="Bao Z."/>
        </authorList>
    </citation>
    <scope>NUCLEOTIDE SEQUENCE [LARGE SCALE GENOMIC DNA]</scope>
    <source>
        <strain evidence="4 5">PY_sf001</strain>
    </source>
</reference>
<dbReference type="GO" id="GO:0005085">
    <property type="term" value="F:guanyl-nucleotide exchange factor activity"/>
    <property type="evidence" value="ECO:0007669"/>
    <property type="project" value="TreeGrafter"/>
</dbReference>
<evidence type="ECO:0000313" key="5">
    <source>
        <dbReference type="Proteomes" id="UP000242188"/>
    </source>
</evidence>
<evidence type="ECO:0000256" key="3">
    <source>
        <dbReference type="ARBA" id="ARBA00022927"/>
    </source>
</evidence>
<dbReference type="GO" id="GO:0042391">
    <property type="term" value="P:regulation of membrane potential"/>
    <property type="evidence" value="ECO:0007669"/>
    <property type="project" value="TreeGrafter"/>
</dbReference>
<evidence type="ECO:0000256" key="1">
    <source>
        <dbReference type="ARBA" id="ARBA00010307"/>
    </source>
</evidence>
<accession>A0A210PXN7</accession>
<dbReference type="GO" id="GO:0005634">
    <property type="term" value="C:nucleus"/>
    <property type="evidence" value="ECO:0007669"/>
    <property type="project" value="TreeGrafter"/>
</dbReference>
<dbReference type="GO" id="GO:0006606">
    <property type="term" value="P:protein import into nucleus"/>
    <property type="evidence" value="ECO:0007669"/>
    <property type="project" value="TreeGrafter"/>
</dbReference>
<comment type="similarity">
    <text evidence="1">Belongs to the MOG1 family.</text>
</comment>
<dbReference type="PANTHER" id="PTHR15837">
    <property type="entry name" value="RAN GUANINE NUCLEOTIDE RELEASE FACTOR"/>
    <property type="match status" value="1"/>
</dbReference>
<dbReference type="Proteomes" id="UP000242188">
    <property type="component" value="Unassembled WGS sequence"/>
</dbReference>
<proteinExistence type="inferred from homology"/>
<evidence type="ECO:0000313" key="4">
    <source>
        <dbReference type="EMBL" id="OWF41224.1"/>
    </source>
</evidence>
<dbReference type="Pfam" id="PF04603">
    <property type="entry name" value="Mog1"/>
    <property type="match status" value="1"/>
</dbReference>
<dbReference type="STRING" id="6573.A0A210PXN7"/>
<keyword evidence="5" id="KW-1185">Reference proteome</keyword>
<comment type="caution">
    <text evidence="4">The sequence shown here is derived from an EMBL/GenBank/DDBJ whole genome shotgun (WGS) entry which is preliminary data.</text>
</comment>
<dbReference type="EMBL" id="NEDP02005415">
    <property type="protein sequence ID" value="OWF41224.1"/>
    <property type="molecule type" value="Genomic_DNA"/>
</dbReference>
<organism evidence="4 5">
    <name type="scientific">Mizuhopecten yessoensis</name>
    <name type="common">Japanese scallop</name>
    <name type="synonym">Patinopecten yessoensis</name>
    <dbReference type="NCBI Taxonomy" id="6573"/>
    <lineage>
        <taxon>Eukaryota</taxon>
        <taxon>Metazoa</taxon>
        <taxon>Spiralia</taxon>
        <taxon>Lophotrochozoa</taxon>
        <taxon>Mollusca</taxon>
        <taxon>Bivalvia</taxon>
        <taxon>Autobranchia</taxon>
        <taxon>Pteriomorphia</taxon>
        <taxon>Pectinida</taxon>
        <taxon>Pectinoidea</taxon>
        <taxon>Pectinidae</taxon>
        <taxon>Mizuhopecten</taxon>
    </lineage>
</organism>